<keyword evidence="1" id="KW-0175">Coiled coil</keyword>
<keyword evidence="4" id="KW-1185">Reference proteome</keyword>
<evidence type="ECO:0000256" key="2">
    <source>
        <dbReference type="SAM" id="MobiDB-lite"/>
    </source>
</evidence>
<feature type="compositionally biased region" description="Basic and acidic residues" evidence="2">
    <location>
        <begin position="18"/>
        <end position="37"/>
    </location>
</feature>
<organism evidence="3 4">
    <name type="scientific">Paractinoplanes lichenicola</name>
    <dbReference type="NCBI Taxonomy" id="2802976"/>
    <lineage>
        <taxon>Bacteria</taxon>
        <taxon>Bacillati</taxon>
        <taxon>Actinomycetota</taxon>
        <taxon>Actinomycetes</taxon>
        <taxon>Micromonosporales</taxon>
        <taxon>Micromonosporaceae</taxon>
        <taxon>Paractinoplanes</taxon>
    </lineage>
</organism>
<accession>A0ABS1VDF0</accession>
<gene>
    <name evidence="3" type="ORF">JKJ07_00145</name>
</gene>
<feature type="region of interest" description="Disordered" evidence="2">
    <location>
        <begin position="1"/>
        <end position="37"/>
    </location>
</feature>
<dbReference type="EMBL" id="JAENHO010000001">
    <property type="protein sequence ID" value="MBL7252714.1"/>
    <property type="molecule type" value="Genomic_DNA"/>
</dbReference>
<feature type="compositionally biased region" description="Basic and acidic residues" evidence="2">
    <location>
        <begin position="404"/>
        <end position="413"/>
    </location>
</feature>
<comment type="caution">
    <text evidence="3">The sequence shown here is derived from an EMBL/GenBank/DDBJ whole genome shotgun (WGS) entry which is preliminary data.</text>
</comment>
<dbReference type="RefSeq" id="WP_202989075.1">
    <property type="nucleotide sequence ID" value="NZ_JAENHO010000001.1"/>
</dbReference>
<reference evidence="3 4" key="1">
    <citation type="submission" date="2021-01" db="EMBL/GenBank/DDBJ databases">
        <title>Actinoplanes sp. nov. LDG1-01 isolated from lichen.</title>
        <authorList>
            <person name="Saeng-In P."/>
            <person name="Phongsopitanun W."/>
            <person name="Kanchanasin P."/>
            <person name="Yuki M."/>
            <person name="Kudo T."/>
            <person name="Ohkuma M."/>
            <person name="Tanasupawat S."/>
        </authorList>
    </citation>
    <scope>NUCLEOTIDE SEQUENCE [LARGE SCALE GENOMIC DNA]</scope>
    <source>
        <strain evidence="3 4">LDG1-01</strain>
    </source>
</reference>
<name>A0ABS1VDF0_9ACTN</name>
<sequence>MSRSPKYTSAQLAEAQEAEIRRRQQERERIRAQQEHEARMRRLAAMRDDLAGRADALTDRARRLSADAADTGFAARLDEVTRELAAVREAATRATDESLGAQVAQRVAAAEAALQQVTAKVNDVLARRRRDQALVLVRAGLATEPDRHELDPADRGRVDALLEQTTAAAGDEAAFDRLYPELARAVDEHLTRARARRIELAEMRAAATVATGTLRRLLDEITKAEAAADVDGFTAAEDVLRRLRAAADAGDVPSARGLTADAERAAAQVTATFDRWQVEQDRTTEIFKAMQKALPEAGLQVDNGSLEFVGSGTRFTAHDAGRHPVRIAVTHNEEGARITYHADGHDFTVEHTAEGDVAVCDLTSAMLERFHAELAKNDVETGELMWQDKDPLRVNQTSKQLPGGRHEDRRDGR</sequence>
<dbReference type="Proteomes" id="UP000598996">
    <property type="component" value="Unassembled WGS sequence"/>
</dbReference>
<proteinExistence type="predicted"/>
<feature type="region of interest" description="Disordered" evidence="2">
    <location>
        <begin position="387"/>
        <end position="413"/>
    </location>
</feature>
<feature type="coiled-coil region" evidence="1">
    <location>
        <begin position="77"/>
        <end position="127"/>
    </location>
</feature>
<evidence type="ECO:0000256" key="1">
    <source>
        <dbReference type="SAM" id="Coils"/>
    </source>
</evidence>
<protein>
    <submittedName>
        <fullName evidence="3">Uncharacterized protein</fullName>
    </submittedName>
</protein>
<evidence type="ECO:0000313" key="4">
    <source>
        <dbReference type="Proteomes" id="UP000598996"/>
    </source>
</evidence>
<evidence type="ECO:0000313" key="3">
    <source>
        <dbReference type="EMBL" id="MBL7252714.1"/>
    </source>
</evidence>